<accession>A0A9D6LP86</accession>
<dbReference type="AlphaFoldDB" id="A0A9D6LP86"/>
<dbReference type="EMBL" id="JACQCQ010000001">
    <property type="protein sequence ID" value="MBI3627138.1"/>
    <property type="molecule type" value="Genomic_DNA"/>
</dbReference>
<name>A0A9D6LP86_9BACT</name>
<organism evidence="1 2">
    <name type="scientific">Candidatus Sungiibacteriota bacterium</name>
    <dbReference type="NCBI Taxonomy" id="2750080"/>
    <lineage>
        <taxon>Bacteria</taxon>
        <taxon>Candidatus Sungiibacteriota</taxon>
    </lineage>
</organism>
<evidence type="ECO:0000313" key="1">
    <source>
        <dbReference type="EMBL" id="MBI3627138.1"/>
    </source>
</evidence>
<gene>
    <name evidence="1" type="ORF">HY220_00080</name>
</gene>
<protein>
    <recommendedName>
        <fullName evidence="3">Zinc-finger domain-containing protein</fullName>
    </recommendedName>
</protein>
<proteinExistence type="predicted"/>
<dbReference type="Proteomes" id="UP000808388">
    <property type="component" value="Unassembled WGS sequence"/>
</dbReference>
<comment type="caution">
    <text evidence="1">The sequence shown here is derived from an EMBL/GenBank/DDBJ whole genome shotgun (WGS) entry which is preliminary data.</text>
</comment>
<reference evidence="1" key="1">
    <citation type="submission" date="2020-07" db="EMBL/GenBank/DDBJ databases">
        <title>Huge and variable diversity of episymbiotic CPR bacteria and DPANN archaea in groundwater ecosystems.</title>
        <authorList>
            <person name="He C.Y."/>
            <person name="Keren R."/>
            <person name="Whittaker M."/>
            <person name="Farag I.F."/>
            <person name="Doudna J."/>
            <person name="Cate J.H.D."/>
            <person name="Banfield J.F."/>
        </authorList>
    </citation>
    <scope>NUCLEOTIDE SEQUENCE</scope>
    <source>
        <strain evidence="1">NC_groundwater_972_Pr1_S-0.2um_49_27</strain>
    </source>
</reference>
<evidence type="ECO:0000313" key="2">
    <source>
        <dbReference type="Proteomes" id="UP000808388"/>
    </source>
</evidence>
<evidence type="ECO:0008006" key="3">
    <source>
        <dbReference type="Google" id="ProtNLM"/>
    </source>
</evidence>
<sequence length="151" mass="17253">MSCPWVEKFLSAYPEFDAGADLPEAAAEEFSAHLDTCPICLADEREFERIFRQLRSPGLTCSEVDALMSSEVELTEEMESAIETHVMRCAECIIKDVQTNADAEELLGKILDKVSEEEWRRLFLDTGHSPEVTEEVLKEIRQTKAKRKKRE</sequence>